<feature type="chain" id="PRO_5007055228" description="Gram-positive cocci surface proteins LPxTG domain-containing protein" evidence="3">
    <location>
        <begin position="31"/>
        <end position="182"/>
    </location>
</feature>
<evidence type="ECO:0000313" key="4">
    <source>
        <dbReference type="EMBL" id="KUL35881.1"/>
    </source>
</evidence>
<feature type="compositionally biased region" description="Low complexity" evidence="1">
    <location>
        <begin position="133"/>
        <end position="144"/>
    </location>
</feature>
<feature type="compositionally biased region" description="Polar residues" evidence="1">
    <location>
        <begin position="103"/>
        <end position="116"/>
    </location>
</feature>
<gene>
    <name evidence="4" type="ORF">ADL15_14110</name>
</gene>
<evidence type="ECO:0008006" key="6">
    <source>
        <dbReference type="Google" id="ProtNLM"/>
    </source>
</evidence>
<evidence type="ECO:0000256" key="3">
    <source>
        <dbReference type="SAM" id="SignalP"/>
    </source>
</evidence>
<dbReference type="EMBL" id="LLZH01000097">
    <property type="protein sequence ID" value="KUL35881.1"/>
    <property type="molecule type" value="Genomic_DNA"/>
</dbReference>
<dbReference type="AlphaFoldDB" id="A0A0X3UTF3"/>
<feature type="transmembrane region" description="Helical" evidence="2">
    <location>
        <begin position="155"/>
        <end position="176"/>
    </location>
</feature>
<keyword evidence="3" id="KW-0732">Signal</keyword>
<keyword evidence="5" id="KW-1185">Reference proteome</keyword>
<keyword evidence="2" id="KW-1133">Transmembrane helix</keyword>
<reference evidence="4 5" key="1">
    <citation type="submission" date="2015-10" db="EMBL/GenBank/DDBJ databases">
        <authorList>
            <person name="Gilbert D.G."/>
        </authorList>
    </citation>
    <scope>NUCLEOTIDE SEQUENCE [LARGE SCALE GENOMIC DNA]</scope>
    <source>
        <strain evidence="4 5">NRRL B-16712</strain>
    </source>
</reference>
<sequence>MSFVRRLALGLPAAGVTAFAALAISSPALAADAAQAAHPAVMVSPDRGSAGYGAELPATTEPTATSTATVGPPVTATATTAATVSPDATGDTRGNSGYGGESPTATPSSVQPTGDVQSVPPGGVSSETAPAPSGSVTTKGSGVSDDSLPLTGGPVGATIGIGAVLVAGGAGAMWYARKRKTA</sequence>
<comment type="caution">
    <text evidence="4">The sequence shown here is derived from an EMBL/GenBank/DDBJ whole genome shotgun (WGS) entry which is preliminary data.</text>
</comment>
<proteinExistence type="predicted"/>
<dbReference type="RefSeq" id="WP_067689573.1">
    <property type="nucleotide sequence ID" value="NZ_LLZH01000097.1"/>
</dbReference>
<feature type="compositionally biased region" description="Low complexity" evidence="1">
    <location>
        <begin position="54"/>
        <end position="89"/>
    </location>
</feature>
<keyword evidence="2" id="KW-0472">Membrane</keyword>
<evidence type="ECO:0000256" key="1">
    <source>
        <dbReference type="SAM" id="MobiDB-lite"/>
    </source>
</evidence>
<protein>
    <recommendedName>
        <fullName evidence="6">Gram-positive cocci surface proteins LPxTG domain-containing protein</fullName>
    </recommendedName>
</protein>
<name>A0A0X3UTF3_9ACTN</name>
<dbReference type="Proteomes" id="UP000053244">
    <property type="component" value="Unassembled WGS sequence"/>
</dbReference>
<feature type="region of interest" description="Disordered" evidence="1">
    <location>
        <begin position="52"/>
        <end position="149"/>
    </location>
</feature>
<evidence type="ECO:0000256" key="2">
    <source>
        <dbReference type="SAM" id="Phobius"/>
    </source>
</evidence>
<feature type="signal peptide" evidence="3">
    <location>
        <begin position="1"/>
        <end position="30"/>
    </location>
</feature>
<keyword evidence="2" id="KW-0812">Transmembrane</keyword>
<evidence type="ECO:0000313" key="5">
    <source>
        <dbReference type="Proteomes" id="UP000053244"/>
    </source>
</evidence>
<accession>A0A0X3UTF3</accession>
<dbReference type="PROSITE" id="PS51318">
    <property type="entry name" value="TAT"/>
    <property type="match status" value="1"/>
</dbReference>
<organism evidence="4 5">
    <name type="scientific">Actinoplanes awajinensis subsp. mycoplanecinus</name>
    <dbReference type="NCBI Taxonomy" id="135947"/>
    <lineage>
        <taxon>Bacteria</taxon>
        <taxon>Bacillati</taxon>
        <taxon>Actinomycetota</taxon>
        <taxon>Actinomycetes</taxon>
        <taxon>Micromonosporales</taxon>
        <taxon>Micromonosporaceae</taxon>
        <taxon>Actinoplanes</taxon>
    </lineage>
</organism>
<dbReference type="InterPro" id="IPR006311">
    <property type="entry name" value="TAT_signal"/>
</dbReference>